<proteinExistence type="predicted"/>
<organism evidence="1 2">
    <name type="scientific">Paenibacillus rhizosphaerae</name>
    <dbReference type="NCBI Taxonomy" id="297318"/>
    <lineage>
        <taxon>Bacteria</taxon>
        <taxon>Bacillati</taxon>
        <taxon>Bacillota</taxon>
        <taxon>Bacilli</taxon>
        <taxon>Bacillales</taxon>
        <taxon>Paenibacillaceae</taxon>
        <taxon>Paenibacillus</taxon>
    </lineage>
</organism>
<evidence type="ECO:0000313" key="2">
    <source>
        <dbReference type="Proteomes" id="UP000187172"/>
    </source>
</evidence>
<keyword evidence="2" id="KW-1185">Reference proteome</keyword>
<dbReference type="RefSeq" id="WP_076167870.1">
    <property type="nucleotide sequence ID" value="NZ_MRTP01000001.1"/>
</dbReference>
<evidence type="ECO:0000313" key="1">
    <source>
        <dbReference type="EMBL" id="OMF58357.1"/>
    </source>
</evidence>
<dbReference type="EMBL" id="MRTP01000001">
    <property type="protein sequence ID" value="OMF58357.1"/>
    <property type="molecule type" value="Genomic_DNA"/>
</dbReference>
<sequence>MLTIHASRQDTITLDNKEFFFLAGILGSDRLLGVEDPFQGYLAEEISEEWDIVKDSLLEKGYLIEEENGIELSMPPKIFSRVAIAGLAQRSCWLKYVQNDETFEGYLHVTNERVVQVCKSAEDCQYKLDELGTVEEACRTLVEEMDLKNFAPMEAPALLLSKKKFAHLFSHTSEIPFEELGDQLVKATNDVEGSIALAKCMKYRTGEGELQLSTWTGSGWESQNAAFMVNDTMNWLVRMSIKGDQDWLTAIPASREQFEEMLLQWLKQPAELNGR</sequence>
<gene>
    <name evidence="1" type="ORF">BK138_07470</name>
</gene>
<comment type="caution">
    <text evidence="1">The sequence shown here is derived from an EMBL/GenBank/DDBJ whole genome shotgun (WGS) entry which is preliminary data.</text>
</comment>
<dbReference type="STRING" id="297318.BK138_07470"/>
<protein>
    <recommendedName>
        <fullName evidence="3">ESX secretion-associated protein EspG</fullName>
    </recommendedName>
</protein>
<accession>A0A1R1F2S8</accession>
<reference evidence="1 2" key="1">
    <citation type="submission" date="2016-11" db="EMBL/GenBank/DDBJ databases">
        <title>Paenibacillus species isolates.</title>
        <authorList>
            <person name="Beno S.M."/>
        </authorList>
    </citation>
    <scope>NUCLEOTIDE SEQUENCE [LARGE SCALE GENOMIC DNA]</scope>
    <source>
        <strain evidence="1 2">FSL R5-0378</strain>
    </source>
</reference>
<evidence type="ECO:0008006" key="3">
    <source>
        <dbReference type="Google" id="ProtNLM"/>
    </source>
</evidence>
<name>A0A1R1F2S8_9BACL</name>
<dbReference type="Proteomes" id="UP000187172">
    <property type="component" value="Unassembled WGS sequence"/>
</dbReference>
<dbReference type="AlphaFoldDB" id="A0A1R1F2S8"/>